<name>A0ABX8MKE6_9PSED</name>
<evidence type="ECO:0000313" key="3">
    <source>
        <dbReference type="Proteomes" id="UP000693952"/>
    </source>
</evidence>
<dbReference type="RefSeq" id="WP_124347483.1">
    <property type="nucleotide sequence ID" value="NZ_CP027706.1"/>
</dbReference>
<sequence length="131" mass="14574">MHSRSPCIAPPAIATALFHRPSRECPWRRFVEALSIQWLTPKAGFFFLAVFPQLIQPEGNYLRQFLLLVASYGLLVRVVHSKHLCRPGQRIPGLAVQPAPSADRRQALGESLPGPRGDDGHCQSMSGMFRS</sequence>
<accession>A0ABX8MKE6</accession>
<protein>
    <submittedName>
        <fullName evidence="2">Uncharacterized protein</fullName>
    </submittedName>
</protein>
<evidence type="ECO:0000256" key="1">
    <source>
        <dbReference type="SAM" id="MobiDB-lite"/>
    </source>
</evidence>
<keyword evidence="3" id="KW-1185">Reference proteome</keyword>
<dbReference type="EMBL" id="CP077074">
    <property type="protein sequence ID" value="QXH39696.1"/>
    <property type="molecule type" value="Genomic_DNA"/>
</dbReference>
<evidence type="ECO:0000313" key="2">
    <source>
        <dbReference type="EMBL" id="QXH39696.1"/>
    </source>
</evidence>
<dbReference type="Proteomes" id="UP000693952">
    <property type="component" value="Chromosome"/>
</dbReference>
<gene>
    <name evidence="2" type="ORF">KSS89_26295</name>
</gene>
<reference evidence="2" key="1">
    <citation type="submission" date="2021-06" db="EMBL/GenBank/DDBJ databases">
        <title>Updating the genus Pseudomonas: Description of 43 new species and partition of the Pseudomonas putida group.</title>
        <authorList>
            <person name="Girard L."/>
            <person name="Lood C."/>
            <person name="Vandamme P."/>
            <person name="Rokni-Zadeh H."/>
            <person name="van Noort V."/>
            <person name="Hofte M."/>
            <person name="Lavigne R."/>
            <person name="De Mot R."/>
        </authorList>
    </citation>
    <scope>NUCLEOTIDE SEQUENCE</scope>
    <source>
        <strain evidence="2">CMR12a</strain>
    </source>
</reference>
<proteinExistence type="predicted"/>
<organism evidence="2 3">
    <name type="scientific">Pseudomonas sessilinigenes</name>
    <dbReference type="NCBI Taxonomy" id="658629"/>
    <lineage>
        <taxon>Bacteria</taxon>
        <taxon>Pseudomonadati</taxon>
        <taxon>Pseudomonadota</taxon>
        <taxon>Gammaproteobacteria</taxon>
        <taxon>Pseudomonadales</taxon>
        <taxon>Pseudomonadaceae</taxon>
        <taxon>Pseudomonas</taxon>
    </lineage>
</organism>
<feature type="region of interest" description="Disordered" evidence="1">
    <location>
        <begin position="95"/>
        <end position="131"/>
    </location>
</feature>